<keyword evidence="2" id="KW-1185">Reference proteome</keyword>
<feature type="region of interest" description="Disordered" evidence="1">
    <location>
        <begin position="1"/>
        <end position="52"/>
    </location>
</feature>
<feature type="compositionally biased region" description="Polar residues" evidence="1">
    <location>
        <begin position="29"/>
        <end position="46"/>
    </location>
</feature>
<dbReference type="WBParaSite" id="SPAL_0000514300.1">
    <property type="protein sequence ID" value="SPAL_0000514300.1"/>
    <property type="gene ID" value="SPAL_0000514300"/>
</dbReference>
<evidence type="ECO:0000313" key="2">
    <source>
        <dbReference type="Proteomes" id="UP000046392"/>
    </source>
</evidence>
<dbReference type="Proteomes" id="UP000046392">
    <property type="component" value="Unplaced"/>
</dbReference>
<reference evidence="3" key="1">
    <citation type="submission" date="2017-02" db="UniProtKB">
        <authorList>
            <consortium name="WormBaseParasite"/>
        </authorList>
    </citation>
    <scope>IDENTIFICATION</scope>
</reference>
<evidence type="ECO:0000313" key="3">
    <source>
        <dbReference type="WBParaSite" id="SPAL_0000514300.1"/>
    </source>
</evidence>
<proteinExistence type="predicted"/>
<name>A0A0N5BGP4_STREA</name>
<protein>
    <submittedName>
        <fullName evidence="3">Uncharacterized protein</fullName>
    </submittedName>
</protein>
<dbReference type="AlphaFoldDB" id="A0A0N5BGP4"/>
<sequence>MNNHKSPVFDHEVNSRNGQHPTHDKDPNVLNNEVTDSCLQNNNDESSSEKNTGKTLTWSMHKIYFYLSVRNLELKFLMSEETTDTILSLGNTINDNHAIDESALSVQKISGDKDEEVVDLQNRSSGNNVNSKHDLISVYIKAQLVKARGILKITRFKSDKLLSLAVRGDLENKDIPAFKKVIYDLISLTTTDKHRSTHGGMKKILCCLSEELNIPNLLELIPIDNAQNALTHRYRVKKEEKKSPDNNSNNNQQAILTMEELNFKLQAEECFLENSETLLKYLSTSESSLRGIYEDYKIVYTQLIGKLRQFFCKVLKDAGDEKNYLDNFLKSFHTFEGSNDDDKLNGILKLLNVNIGEIISTSNYNSRDKVLIREIGGKSKYYGCTL</sequence>
<organism evidence="2 3">
    <name type="scientific">Strongyloides papillosus</name>
    <name type="common">Intestinal threadworm</name>
    <dbReference type="NCBI Taxonomy" id="174720"/>
    <lineage>
        <taxon>Eukaryota</taxon>
        <taxon>Metazoa</taxon>
        <taxon>Ecdysozoa</taxon>
        <taxon>Nematoda</taxon>
        <taxon>Chromadorea</taxon>
        <taxon>Rhabditida</taxon>
        <taxon>Tylenchina</taxon>
        <taxon>Panagrolaimomorpha</taxon>
        <taxon>Strongyloidoidea</taxon>
        <taxon>Strongyloididae</taxon>
        <taxon>Strongyloides</taxon>
    </lineage>
</organism>
<accession>A0A0N5BGP4</accession>
<evidence type="ECO:0000256" key="1">
    <source>
        <dbReference type="SAM" id="MobiDB-lite"/>
    </source>
</evidence>